<organism evidence="3 4">
    <name type="scientific">Paracoccus aurantius</name>
    <dbReference type="NCBI Taxonomy" id="3073814"/>
    <lineage>
        <taxon>Bacteria</taxon>
        <taxon>Pseudomonadati</taxon>
        <taxon>Pseudomonadota</taxon>
        <taxon>Alphaproteobacteria</taxon>
        <taxon>Rhodobacterales</taxon>
        <taxon>Paracoccaceae</taxon>
        <taxon>Paracoccus</taxon>
    </lineage>
</organism>
<evidence type="ECO:0000313" key="4">
    <source>
        <dbReference type="Proteomes" id="UP001269144"/>
    </source>
</evidence>
<name>A0ABU2HQ54_9RHOB</name>
<accession>A0ABU2HQ54</accession>
<gene>
    <name evidence="3" type="ORF">RGQ15_06240</name>
</gene>
<proteinExistence type="predicted"/>
<keyword evidence="4" id="KW-1185">Reference proteome</keyword>
<keyword evidence="2" id="KW-0472">Membrane</keyword>
<sequence length="62" mass="6668">METTTIAPAGAPQEHARPLQETEAARPQADLQDPMVNIWPVLIGATAVVFIVVTAAAFLLWQ</sequence>
<feature type="region of interest" description="Disordered" evidence="1">
    <location>
        <begin position="1"/>
        <end position="28"/>
    </location>
</feature>
<dbReference type="EMBL" id="JAVQLW010000001">
    <property type="protein sequence ID" value="MDS9467171.1"/>
    <property type="molecule type" value="Genomic_DNA"/>
</dbReference>
<evidence type="ECO:0000256" key="2">
    <source>
        <dbReference type="SAM" id="Phobius"/>
    </source>
</evidence>
<comment type="caution">
    <text evidence="3">The sequence shown here is derived from an EMBL/GenBank/DDBJ whole genome shotgun (WGS) entry which is preliminary data.</text>
</comment>
<dbReference type="Proteomes" id="UP001269144">
    <property type="component" value="Unassembled WGS sequence"/>
</dbReference>
<evidence type="ECO:0000256" key="1">
    <source>
        <dbReference type="SAM" id="MobiDB-lite"/>
    </source>
</evidence>
<dbReference type="RefSeq" id="WP_311159354.1">
    <property type="nucleotide sequence ID" value="NZ_JAVQLW010000001.1"/>
</dbReference>
<protein>
    <submittedName>
        <fullName evidence="3">Uncharacterized protein</fullName>
    </submittedName>
</protein>
<feature type="transmembrane region" description="Helical" evidence="2">
    <location>
        <begin position="38"/>
        <end position="61"/>
    </location>
</feature>
<keyword evidence="2" id="KW-1133">Transmembrane helix</keyword>
<reference evidence="4" key="1">
    <citation type="submission" date="2023-07" db="EMBL/GenBank/DDBJ databases">
        <title>Paracoccus sp. MBLB3053 whole genome sequence.</title>
        <authorList>
            <person name="Hwang C.Y."/>
            <person name="Cho E.-S."/>
            <person name="Seo M.-J."/>
        </authorList>
    </citation>
    <scope>NUCLEOTIDE SEQUENCE [LARGE SCALE GENOMIC DNA]</scope>
    <source>
        <strain evidence="4">MBLB3053</strain>
    </source>
</reference>
<keyword evidence="2" id="KW-0812">Transmembrane</keyword>
<feature type="compositionally biased region" description="Basic and acidic residues" evidence="1">
    <location>
        <begin position="14"/>
        <end position="24"/>
    </location>
</feature>
<evidence type="ECO:0000313" key="3">
    <source>
        <dbReference type="EMBL" id="MDS9467171.1"/>
    </source>
</evidence>